<dbReference type="Proteomes" id="UP000738359">
    <property type="component" value="Unassembled WGS sequence"/>
</dbReference>
<evidence type="ECO:0000313" key="1">
    <source>
        <dbReference type="EMBL" id="KAF9950853.1"/>
    </source>
</evidence>
<gene>
    <name evidence="1" type="ORF">BGZ70_001203</name>
</gene>
<protein>
    <submittedName>
        <fullName evidence="1">Uncharacterized protein</fullName>
    </submittedName>
</protein>
<evidence type="ECO:0000313" key="2">
    <source>
        <dbReference type="Proteomes" id="UP000738359"/>
    </source>
</evidence>
<comment type="caution">
    <text evidence="1">The sequence shown here is derived from an EMBL/GenBank/DDBJ whole genome shotgun (WGS) entry which is preliminary data.</text>
</comment>
<reference evidence="1" key="1">
    <citation type="journal article" date="2020" name="Fungal Divers.">
        <title>Resolving the Mortierellaceae phylogeny through synthesis of multi-gene phylogenetics and phylogenomics.</title>
        <authorList>
            <person name="Vandepol N."/>
            <person name="Liber J."/>
            <person name="Desiro A."/>
            <person name="Na H."/>
            <person name="Kennedy M."/>
            <person name="Barry K."/>
            <person name="Grigoriev I.V."/>
            <person name="Miller A.N."/>
            <person name="O'Donnell K."/>
            <person name="Stajich J.E."/>
            <person name="Bonito G."/>
        </authorList>
    </citation>
    <scope>NUCLEOTIDE SEQUENCE</scope>
    <source>
        <strain evidence="1">CK1249</strain>
    </source>
</reference>
<keyword evidence="2" id="KW-1185">Reference proteome</keyword>
<sequence>MTCYTATNALGRAGPSCPQMKTATLKSRQRDPLPVPKGYEEILQPDFFAETDQLCFAIMEVKKPRMAKEDVEADNRKLPCMMKLALDMLIHANVQEAAVIGFLVNGGVCEVLSMTLQHEAIYIPQSLGKFKLPHDGLDLASLLLALAC</sequence>
<dbReference type="EMBL" id="JAAAHY010001258">
    <property type="protein sequence ID" value="KAF9950853.1"/>
    <property type="molecule type" value="Genomic_DNA"/>
</dbReference>
<dbReference type="AlphaFoldDB" id="A0A9P6IWD4"/>
<dbReference type="OrthoDB" id="2446735at2759"/>
<accession>A0A9P6IWD4</accession>
<proteinExistence type="predicted"/>
<organism evidence="1 2">
    <name type="scientific">Mortierella alpina</name>
    <name type="common">Oleaginous fungus</name>
    <name type="synonym">Mortierella renispora</name>
    <dbReference type="NCBI Taxonomy" id="64518"/>
    <lineage>
        <taxon>Eukaryota</taxon>
        <taxon>Fungi</taxon>
        <taxon>Fungi incertae sedis</taxon>
        <taxon>Mucoromycota</taxon>
        <taxon>Mortierellomycotina</taxon>
        <taxon>Mortierellomycetes</taxon>
        <taxon>Mortierellales</taxon>
        <taxon>Mortierellaceae</taxon>
        <taxon>Mortierella</taxon>
    </lineage>
</organism>
<name>A0A9P6IWD4_MORAP</name>